<accession>A0A9W6XVA7</accession>
<dbReference type="AlphaFoldDB" id="A0A9W6XVA7"/>
<feature type="region of interest" description="Disordered" evidence="1">
    <location>
        <begin position="301"/>
        <end position="327"/>
    </location>
</feature>
<dbReference type="EMBL" id="BSXT01001990">
    <property type="protein sequence ID" value="GMF46600.1"/>
    <property type="molecule type" value="Genomic_DNA"/>
</dbReference>
<sequence length="589" mass="62493">MGSCRVNVDGRGLTSLGSKWRPLTTRFDDLDAYADGSGEGATTDAPKHTGQRPAAEAIRLASQPSKITGLFHGGHTGAYFYNHERCNGCLDEGHDDDVSGEHQDGDQVGQVQARTEDEEDNELSGGETGARQSSGNDGRGKTRLDRSRVGAKGRDRGDAAPAHDVGGAFGVPVATNDEYESVETTSGVIGENSEAQTAPTGGPAEFELQPSAPAASTSVTEPTRRTASTMGNTSTAGIPPTTTMSDWGTVTTAIREFAGRIEGLLSVSGSTGTKGPSSTVNWATVAAALQPLTRILAPAQPTATGRMAQQPSVPQSSGQPVHDAGAQHQCDLDGMGMQDAVDDVGALEAVLHRRMGVTAAPRTRVTITGGRALDDDVRGAAASRNPASGTAPIAPGALTTTPATGRADEGAMVDSRRKSVKDLEQPTFTPSPKVSVSTWIDRDGECGQVVGRYGSPDAKKTWTNLKKALLRRYGEKLDKSAAEWRVSMRRMMPGETHADFAASLRDVVGRNKVSERVLLAQFYRCLDETTKKLVKQHPKPRTLEEAVDKATEIDDPMDNVAQGMINIGTEPIRDSDEWHDGRHECDPWD</sequence>
<feature type="compositionally biased region" description="Basic and acidic residues" evidence="1">
    <location>
        <begin position="138"/>
        <end position="158"/>
    </location>
</feature>
<feature type="compositionally biased region" description="Polar residues" evidence="1">
    <location>
        <begin position="182"/>
        <end position="199"/>
    </location>
</feature>
<feature type="compositionally biased region" description="Basic and acidic residues" evidence="1">
    <location>
        <begin position="96"/>
        <end position="105"/>
    </location>
</feature>
<feature type="compositionally biased region" description="Low complexity" evidence="1">
    <location>
        <begin position="389"/>
        <end position="405"/>
    </location>
</feature>
<gene>
    <name evidence="2" type="ORF">Pfra01_001721500</name>
</gene>
<feature type="compositionally biased region" description="Polar residues" evidence="1">
    <location>
        <begin position="426"/>
        <end position="435"/>
    </location>
</feature>
<feature type="compositionally biased region" description="Polar residues" evidence="1">
    <location>
        <begin position="214"/>
        <end position="246"/>
    </location>
</feature>
<evidence type="ECO:0000256" key="1">
    <source>
        <dbReference type="SAM" id="MobiDB-lite"/>
    </source>
</evidence>
<proteinExistence type="predicted"/>
<reference evidence="2" key="1">
    <citation type="submission" date="2023-04" db="EMBL/GenBank/DDBJ databases">
        <title>Phytophthora fragariaefolia NBRC 109709.</title>
        <authorList>
            <person name="Ichikawa N."/>
            <person name="Sato H."/>
            <person name="Tonouchi N."/>
        </authorList>
    </citation>
    <scope>NUCLEOTIDE SEQUENCE</scope>
    <source>
        <strain evidence="2">NBRC 109709</strain>
    </source>
</reference>
<feature type="region of interest" description="Disordered" evidence="1">
    <location>
        <begin position="94"/>
        <end position="246"/>
    </location>
</feature>
<keyword evidence="3" id="KW-1185">Reference proteome</keyword>
<comment type="caution">
    <text evidence="2">The sequence shown here is derived from an EMBL/GenBank/DDBJ whole genome shotgun (WGS) entry which is preliminary data.</text>
</comment>
<feature type="region of interest" description="Disordered" evidence="1">
    <location>
        <begin position="381"/>
        <end position="409"/>
    </location>
</feature>
<protein>
    <submittedName>
        <fullName evidence="2">Unnamed protein product</fullName>
    </submittedName>
</protein>
<feature type="region of interest" description="Disordered" evidence="1">
    <location>
        <begin position="416"/>
        <end position="435"/>
    </location>
</feature>
<evidence type="ECO:0000313" key="2">
    <source>
        <dbReference type="EMBL" id="GMF46600.1"/>
    </source>
</evidence>
<organism evidence="2 3">
    <name type="scientific">Phytophthora fragariaefolia</name>
    <dbReference type="NCBI Taxonomy" id="1490495"/>
    <lineage>
        <taxon>Eukaryota</taxon>
        <taxon>Sar</taxon>
        <taxon>Stramenopiles</taxon>
        <taxon>Oomycota</taxon>
        <taxon>Peronosporomycetes</taxon>
        <taxon>Peronosporales</taxon>
        <taxon>Peronosporaceae</taxon>
        <taxon>Phytophthora</taxon>
    </lineage>
</organism>
<feature type="compositionally biased region" description="Low complexity" evidence="1">
    <location>
        <begin position="309"/>
        <end position="321"/>
    </location>
</feature>
<dbReference type="Proteomes" id="UP001165121">
    <property type="component" value="Unassembled WGS sequence"/>
</dbReference>
<name>A0A9W6XVA7_9STRA</name>
<evidence type="ECO:0000313" key="3">
    <source>
        <dbReference type="Proteomes" id="UP001165121"/>
    </source>
</evidence>